<proteinExistence type="predicted"/>
<organism evidence="2">
    <name type="scientific">uncultured gamma proteobacterium HF4000_48E10</name>
    <dbReference type="NCBI Taxonomy" id="723583"/>
    <lineage>
        <taxon>Bacteria</taxon>
        <taxon>Pseudomonadati</taxon>
        <taxon>Pseudomonadota</taxon>
        <taxon>Gammaproteobacteria</taxon>
        <taxon>environmental samples</taxon>
    </lineage>
</organism>
<dbReference type="AlphaFoldDB" id="E7C8R8"/>
<accession>E7C8R8</accession>
<reference evidence="2" key="1">
    <citation type="submission" date="2010-01" db="EMBL/GenBank/DDBJ databases">
        <title>Genome fragments of uncultured bacteria from the North Pacific subtropical Gyre.</title>
        <authorList>
            <person name="Pham V.D."/>
            <person name="Delong E.F."/>
        </authorList>
    </citation>
    <scope>NUCLEOTIDE SEQUENCE</scope>
</reference>
<protein>
    <submittedName>
        <fullName evidence="2">Uncharacterized protein</fullName>
    </submittedName>
</protein>
<name>E7C8R8_9GAMM</name>
<evidence type="ECO:0000313" key="2">
    <source>
        <dbReference type="EMBL" id="ADI23842.1"/>
    </source>
</evidence>
<sequence>MPGCGATGFPTRPSQQPGEADMVGQRRADRAYRPVASALPSND</sequence>
<dbReference type="EMBL" id="GU568025">
    <property type="protein sequence ID" value="ADI23842.1"/>
    <property type="molecule type" value="Genomic_DNA"/>
</dbReference>
<feature type="region of interest" description="Disordered" evidence="1">
    <location>
        <begin position="1"/>
        <end position="43"/>
    </location>
</feature>
<evidence type="ECO:0000256" key="1">
    <source>
        <dbReference type="SAM" id="MobiDB-lite"/>
    </source>
</evidence>